<accession>A0A932M1A5</accession>
<name>A0A932M1A5_UNCTE</name>
<feature type="non-terminal residue" evidence="1">
    <location>
        <position position="73"/>
    </location>
</feature>
<sequence length="73" mass="8045">MAARIFLGGGVYLPSGFEKGPRAVWVEEGRIVRVAFVDNGWDLPRSRTHVVGTRAERTRSSGTRFAGTRVVDL</sequence>
<organism evidence="1 2">
    <name type="scientific">Tectimicrobiota bacterium</name>
    <dbReference type="NCBI Taxonomy" id="2528274"/>
    <lineage>
        <taxon>Bacteria</taxon>
        <taxon>Pseudomonadati</taxon>
        <taxon>Nitrospinota/Tectimicrobiota group</taxon>
        <taxon>Candidatus Tectimicrobiota</taxon>
    </lineage>
</organism>
<evidence type="ECO:0000313" key="2">
    <source>
        <dbReference type="Proteomes" id="UP000741360"/>
    </source>
</evidence>
<reference evidence="1" key="1">
    <citation type="submission" date="2020-07" db="EMBL/GenBank/DDBJ databases">
        <title>Huge and variable diversity of episymbiotic CPR bacteria and DPANN archaea in groundwater ecosystems.</title>
        <authorList>
            <person name="He C.Y."/>
            <person name="Keren R."/>
            <person name="Whittaker M."/>
            <person name="Farag I.F."/>
            <person name="Doudna J."/>
            <person name="Cate J.H.D."/>
            <person name="Banfield J.F."/>
        </authorList>
    </citation>
    <scope>NUCLEOTIDE SEQUENCE</scope>
    <source>
        <strain evidence="1">NC_groundwater_717_Ag_S-0.2um_59_8</strain>
    </source>
</reference>
<dbReference type="AlphaFoldDB" id="A0A932M1A5"/>
<gene>
    <name evidence="1" type="ORF">HYY65_09760</name>
</gene>
<dbReference type="Proteomes" id="UP000741360">
    <property type="component" value="Unassembled WGS sequence"/>
</dbReference>
<dbReference type="EMBL" id="JACPSX010000185">
    <property type="protein sequence ID" value="MBI3015324.1"/>
    <property type="molecule type" value="Genomic_DNA"/>
</dbReference>
<evidence type="ECO:0000313" key="1">
    <source>
        <dbReference type="EMBL" id="MBI3015324.1"/>
    </source>
</evidence>
<proteinExistence type="predicted"/>
<comment type="caution">
    <text evidence="1">The sequence shown here is derived from an EMBL/GenBank/DDBJ whole genome shotgun (WGS) entry which is preliminary data.</text>
</comment>
<protein>
    <submittedName>
        <fullName evidence="1">Uncharacterized protein</fullName>
    </submittedName>
</protein>